<dbReference type="InterPro" id="IPR036291">
    <property type="entry name" value="NAD(P)-bd_dom_sf"/>
</dbReference>
<dbReference type="Gene3D" id="3.40.50.720">
    <property type="entry name" value="NAD(P)-binding Rossmann-like Domain"/>
    <property type="match status" value="1"/>
</dbReference>
<dbReference type="PROSITE" id="PS00061">
    <property type="entry name" value="ADH_SHORT"/>
    <property type="match status" value="1"/>
</dbReference>
<dbReference type="InterPro" id="IPR050259">
    <property type="entry name" value="SDR"/>
</dbReference>
<dbReference type="InterPro" id="IPR002347">
    <property type="entry name" value="SDR_fam"/>
</dbReference>
<organism evidence="3">
    <name type="scientific">marine sediment metagenome</name>
    <dbReference type="NCBI Taxonomy" id="412755"/>
    <lineage>
        <taxon>unclassified sequences</taxon>
        <taxon>metagenomes</taxon>
        <taxon>ecological metagenomes</taxon>
    </lineage>
</organism>
<dbReference type="PRINTS" id="PR00080">
    <property type="entry name" value="SDRFAMILY"/>
</dbReference>
<gene>
    <name evidence="3" type="ORF">S06H3_34599</name>
</gene>
<name>X1NLA0_9ZZZZ</name>
<comment type="caution">
    <text evidence="3">The sequence shown here is derived from an EMBL/GenBank/DDBJ whole genome shotgun (WGS) entry which is preliminary data.</text>
</comment>
<keyword evidence="2" id="KW-0560">Oxidoreductase</keyword>
<accession>X1NLA0</accession>
<dbReference type="FunFam" id="3.40.50.720:FF:000173">
    <property type="entry name" value="3-oxoacyl-[acyl-carrier protein] reductase"/>
    <property type="match status" value="1"/>
</dbReference>
<evidence type="ECO:0000313" key="3">
    <source>
        <dbReference type="EMBL" id="GAI30966.1"/>
    </source>
</evidence>
<dbReference type="PANTHER" id="PTHR42879">
    <property type="entry name" value="3-OXOACYL-(ACYL-CARRIER-PROTEIN) REDUCTASE"/>
    <property type="match status" value="1"/>
</dbReference>
<dbReference type="GO" id="GO:0016491">
    <property type="term" value="F:oxidoreductase activity"/>
    <property type="evidence" value="ECO:0007669"/>
    <property type="project" value="UniProtKB-KW"/>
</dbReference>
<dbReference type="PRINTS" id="PR00081">
    <property type="entry name" value="GDHRDH"/>
</dbReference>
<dbReference type="SUPFAM" id="SSF51735">
    <property type="entry name" value="NAD(P)-binding Rossmann-fold domains"/>
    <property type="match status" value="1"/>
</dbReference>
<dbReference type="InterPro" id="IPR020904">
    <property type="entry name" value="Sc_DH/Rdtase_CS"/>
</dbReference>
<evidence type="ECO:0000256" key="1">
    <source>
        <dbReference type="ARBA" id="ARBA00006484"/>
    </source>
</evidence>
<dbReference type="EMBL" id="BARV01020785">
    <property type="protein sequence ID" value="GAI30966.1"/>
    <property type="molecule type" value="Genomic_DNA"/>
</dbReference>
<dbReference type="AlphaFoldDB" id="X1NLA0"/>
<reference evidence="3" key="1">
    <citation type="journal article" date="2014" name="Front. Microbiol.">
        <title>High frequency of phylogenetically diverse reductive dehalogenase-homologous genes in deep subseafloor sedimentary metagenomes.</title>
        <authorList>
            <person name="Kawai M."/>
            <person name="Futagami T."/>
            <person name="Toyoda A."/>
            <person name="Takaki Y."/>
            <person name="Nishi S."/>
            <person name="Hori S."/>
            <person name="Arai W."/>
            <person name="Tsubouchi T."/>
            <person name="Morono Y."/>
            <person name="Uchiyama I."/>
            <person name="Ito T."/>
            <person name="Fujiyama A."/>
            <person name="Inagaki F."/>
            <person name="Takami H."/>
        </authorList>
    </citation>
    <scope>NUCLEOTIDE SEQUENCE</scope>
    <source>
        <strain evidence="3">Expedition CK06-06</strain>
    </source>
</reference>
<proteinExistence type="inferred from homology"/>
<dbReference type="GO" id="GO:0032787">
    <property type="term" value="P:monocarboxylic acid metabolic process"/>
    <property type="evidence" value="ECO:0007669"/>
    <property type="project" value="UniProtKB-ARBA"/>
</dbReference>
<protein>
    <submittedName>
        <fullName evidence="3">Uncharacterized protein</fullName>
    </submittedName>
</protein>
<comment type="similarity">
    <text evidence="1">Belongs to the short-chain dehydrogenases/reductases (SDR) family.</text>
</comment>
<dbReference type="Pfam" id="PF13561">
    <property type="entry name" value="adh_short_C2"/>
    <property type="match status" value="1"/>
</dbReference>
<feature type="non-terminal residue" evidence="3">
    <location>
        <position position="1"/>
    </location>
</feature>
<sequence length="178" mass="19127">AEALVEETAKRFGGIQIVVNNAGFSQHCTVQELTIKDWDRSLAVNLSAALYTVKAALRYIKEEPWGRIVNICSLRAMTGSDHGAHYSAAKSGLIGLTKSLALELAPRITVNAVSPGYTNTEMNAEALAKHGEKIRAKIPVKRVAEPEEIAALVAFLASEEAGYITGETINANGGIYMR</sequence>
<dbReference type="PANTHER" id="PTHR42879:SF2">
    <property type="entry name" value="3-OXOACYL-[ACYL-CARRIER-PROTEIN] REDUCTASE FABG"/>
    <property type="match status" value="1"/>
</dbReference>
<evidence type="ECO:0000256" key="2">
    <source>
        <dbReference type="ARBA" id="ARBA00023002"/>
    </source>
</evidence>